<sequence>MSGTELTLWRTSCVSALASKYLSREDVGVLVMIGAGALAPYLVKAHLWVRPSLKRVIIWNRNGEKARELVKMFEEEGEIVGVCFEHGECLEKSVGLGDIITCATSSSSAIVKGNKASLIEFLAFE</sequence>
<reference evidence="3 4" key="1">
    <citation type="journal article" date="2020" name="IScience">
        <title>Genome Sequencing of the Endangered Kingdonia uniflora (Circaeasteraceae, Ranunculales) Reveals Potential Mechanisms of Evolutionary Specialization.</title>
        <authorList>
            <person name="Sun Y."/>
            <person name="Deng T."/>
            <person name="Zhang A."/>
            <person name="Moore M.J."/>
            <person name="Landis J.B."/>
            <person name="Lin N."/>
            <person name="Zhang H."/>
            <person name="Zhang X."/>
            <person name="Huang J."/>
            <person name="Zhang X."/>
            <person name="Sun H."/>
            <person name="Wang H."/>
        </authorList>
    </citation>
    <scope>NUCLEOTIDE SEQUENCE [LARGE SCALE GENOMIC DNA]</scope>
    <source>
        <strain evidence="3">TB1705</strain>
        <tissue evidence="3">Leaf</tissue>
    </source>
</reference>
<dbReference type="EMBL" id="JACGCM010001272">
    <property type="protein sequence ID" value="KAF6157595.1"/>
    <property type="molecule type" value="Genomic_DNA"/>
</dbReference>
<dbReference type="InterPro" id="IPR003462">
    <property type="entry name" value="ODC_Mu_crystall"/>
</dbReference>
<comment type="caution">
    <text evidence="3">The sequence shown here is derived from an EMBL/GenBank/DDBJ whole genome shotgun (WGS) entry which is preliminary data.</text>
</comment>
<gene>
    <name evidence="3" type="ORF">GIB67_037168</name>
</gene>
<dbReference type="GO" id="GO:0005737">
    <property type="term" value="C:cytoplasm"/>
    <property type="evidence" value="ECO:0007669"/>
    <property type="project" value="TreeGrafter"/>
</dbReference>
<dbReference type="Gene3D" id="3.40.50.720">
    <property type="entry name" value="NAD(P)-binding Rossmann-like Domain"/>
    <property type="match status" value="1"/>
</dbReference>
<evidence type="ECO:0000256" key="2">
    <source>
        <dbReference type="SAM" id="Phobius"/>
    </source>
</evidence>
<dbReference type="Gene3D" id="3.30.1780.10">
    <property type="entry name" value="ornithine cyclodeaminase, domain 1"/>
    <property type="match status" value="1"/>
</dbReference>
<dbReference type="PANTHER" id="PTHR13812:SF19">
    <property type="entry name" value="KETIMINE REDUCTASE MU-CRYSTALLIN"/>
    <property type="match status" value="1"/>
</dbReference>
<proteinExistence type="inferred from homology"/>
<keyword evidence="4" id="KW-1185">Reference proteome</keyword>
<keyword evidence="2" id="KW-0812">Transmembrane</keyword>
<evidence type="ECO:0000313" key="4">
    <source>
        <dbReference type="Proteomes" id="UP000541444"/>
    </source>
</evidence>
<protein>
    <submittedName>
        <fullName evidence="3">Uncharacterized protein</fullName>
    </submittedName>
</protein>
<comment type="similarity">
    <text evidence="1">Belongs to the ornithine cyclodeaminase/mu-crystallin family.</text>
</comment>
<keyword evidence="2" id="KW-1133">Transmembrane helix</keyword>
<evidence type="ECO:0000256" key="1">
    <source>
        <dbReference type="ARBA" id="ARBA00008903"/>
    </source>
</evidence>
<dbReference type="InterPro" id="IPR023401">
    <property type="entry name" value="ODC_N"/>
</dbReference>
<name>A0A7J7MRQ1_9MAGN</name>
<keyword evidence="2" id="KW-0472">Membrane</keyword>
<dbReference type="OrthoDB" id="41492at2759"/>
<dbReference type="Proteomes" id="UP000541444">
    <property type="component" value="Unassembled WGS sequence"/>
</dbReference>
<dbReference type="Pfam" id="PF02423">
    <property type="entry name" value="OCD_Mu_crystall"/>
    <property type="match status" value="1"/>
</dbReference>
<evidence type="ECO:0000313" key="3">
    <source>
        <dbReference type="EMBL" id="KAF6157595.1"/>
    </source>
</evidence>
<dbReference type="AlphaFoldDB" id="A0A7J7MRQ1"/>
<dbReference type="PANTHER" id="PTHR13812">
    <property type="entry name" value="KETIMINE REDUCTASE MU-CRYSTALLIN"/>
    <property type="match status" value="1"/>
</dbReference>
<dbReference type="InterPro" id="IPR036291">
    <property type="entry name" value="NAD(P)-bd_dom_sf"/>
</dbReference>
<accession>A0A7J7MRQ1</accession>
<dbReference type="SUPFAM" id="SSF51735">
    <property type="entry name" value="NAD(P)-binding Rossmann-fold domains"/>
    <property type="match status" value="1"/>
</dbReference>
<feature type="transmembrane region" description="Helical" evidence="2">
    <location>
        <begin position="27"/>
        <end position="49"/>
    </location>
</feature>
<organism evidence="3 4">
    <name type="scientific">Kingdonia uniflora</name>
    <dbReference type="NCBI Taxonomy" id="39325"/>
    <lineage>
        <taxon>Eukaryota</taxon>
        <taxon>Viridiplantae</taxon>
        <taxon>Streptophyta</taxon>
        <taxon>Embryophyta</taxon>
        <taxon>Tracheophyta</taxon>
        <taxon>Spermatophyta</taxon>
        <taxon>Magnoliopsida</taxon>
        <taxon>Ranunculales</taxon>
        <taxon>Circaeasteraceae</taxon>
        <taxon>Kingdonia</taxon>
    </lineage>
</organism>